<evidence type="ECO:0000313" key="1">
    <source>
        <dbReference type="EMBL" id="GAT92351.1"/>
    </source>
</evidence>
<proteinExistence type="predicted"/>
<dbReference type="VEuPathDB" id="AmoebaDB:EHI5A_014740"/>
<dbReference type="Proteomes" id="UP000078387">
    <property type="component" value="Unassembled WGS sequence"/>
</dbReference>
<organism evidence="1 2">
    <name type="scientific">Entamoeba histolytica</name>
    <dbReference type="NCBI Taxonomy" id="5759"/>
    <lineage>
        <taxon>Eukaryota</taxon>
        <taxon>Amoebozoa</taxon>
        <taxon>Evosea</taxon>
        <taxon>Archamoebae</taxon>
        <taxon>Mastigamoebida</taxon>
        <taxon>Entamoebidae</taxon>
        <taxon>Entamoeba</taxon>
    </lineage>
</organism>
<name>A0A175JFC3_ENTHI</name>
<sequence length="101" mass="11215">MSIAKSLAKPIAQHQFYYDSTSSSLMEESYGSIRTSAFGYFQITKDCIQSSTDQQSSYEIIVPPRNSNPIPMDSSFNFECGSCDSNASSYCGSFFQHDGFL</sequence>
<dbReference type="EMBL" id="BDEQ01000001">
    <property type="protein sequence ID" value="GAT92351.1"/>
    <property type="molecule type" value="Genomic_DNA"/>
</dbReference>
<dbReference type="AlphaFoldDB" id="A0A175JFC3"/>
<dbReference type="VEuPathDB" id="AmoebaDB:EHI7A_004670"/>
<dbReference type="VEuPathDB" id="AmoebaDB:KM1_006600"/>
<evidence type="ECO:0000313" key="2">
    <source>
        <dbReference type="Proteomes" id="UP000078387"/>
    </source>
</evidence>
<accession>A0A175JFC3</accession>
<gene>
    <name evidence="1" type="ORF">CL6EHI_c00033</name>
</gene>
<comment type="caution">
    <text evidence="1">The sequence shown here is derived from an EMBL/GenBank/DDBJ whole genome shotgun (WGS) entry which is preliminary data.</text>
</comment>
<reference evidence="1 2" key="1">
    <citation type="submission" date="2016-05" db="EMBL/GenBank/DDBJ databases">
        <title>First whole genome sequencing of Entamoeba histolytica HM1:IMSS-clone-6.</title>
        <authorList>
            <person name="Mukherjee Avik.K."/>
            <person name="Izumyama S."/>
            <person name="Nakada-Tsukui K."/>
            <person name="Nozaki T."/>
        </authorList>
    </citation>
    <scope>NUCLEOTIDE SEQUENCE [LARGE SCALE GENOMIC DNA]</scope>
    <source>
        <strain evidence="1 2">HM1:IMSS clone 6</strain>
    </source>
</reference>
<protein>
    <submittedName>
        <fullName evidence="1">Uncharacterized protein</fullName>
    </submittedName>
</protein>